<dbReference type="Proteomes" id="UP000298517">
    <property type="component" value="Unassembled WGS sequence"/>
</dbReference>
<dbReference type="AlphaFoldDB" id="A0A4Y8AM86"/>
<dbReference type="RefSeq" id="WP_134249435.1">
    <property type="nucleotide sequence ID" value="NZ_SNQI01000032.1"/>
</dbReference>
<protein>
    <submittedName>
        <fullName evidence="1">Uncharacterized protein</fullName>
    </submittedName>
</protein>
<evidence type="ECO:0000313" key="2">
    <source>
        <dbReference type="Proteomes" id="UP000298517"/>
    </source>
</evidence>
<organism evidence="1 2">
    <name type="scientific">Gramella jeungdoensis</name>
    <dbReference type="NCBI Taxonomy" id="708091"/>
    <lineage>
        <taxon>Bacteria</taxon>
        <taxon>Pseudomonadati</taxon>
        <taxon>Bacteroidota</taxon>
        <taxon>Flavobacteriia</taxon>
        <taxon>Flavobacteriales</taxon>
        <taxon>Flavobacteriaceae</taxon>
        <taxon>Christiangramia</taxon>
    </lineage>
</organism>
<comment type="caution">
    <text evidence="1">The sequence shown here is derived from an EMBL/GenBank/DDBJ whole genome shotgun (WGS) entry which is preliminary data.</text>
</comment>
<proteinExistence type="predicted"/>
<accession>A0A4Y8AM86</accession>
<name>A0A4Y8AM86_9FLAO</name>
<reference evidence="1 2" key="1">
    <citation type="journal article" date="2011" name="J. Microbiol.">
        <title>Gramella jeungdoensis sp. nov., isolated from a solar saltern in Korea.</title>
        <authorList>
            <person name="Joung Y."/>
            <person name="Kim H."/>
            <person name="Jang T."/>
            <person name="Ahn T.S."/>
            <person name="Joh K."/>
        </authorList>
    </citation>
    <scope>NUCLEOTIDE SEQUENCE [LARGE SCALE GENOMIC DNA]</scope>
    <source>
        <strain evidence="1 2">KCTC 23123</strain>
    </source>
</reference>
<keyword evidence="2" id="KW-1185">Reference proteome</keyword>
<gene>
    <name evidence="1" type="ORF">E2488_15760</name>
</gene>
<dbReference type="EMBL" id="SNQI01000032">
    <property type="protein sequence ID" value="TEW70912.1"/>
    <property type="molecule type" value="Genomic_DNA"/>
</dbReference>
<evidence type="ECO:0000313" key="1">
    <source>
        <dbReference type="EMBL" id="TEW70912.1"/>
    </source>
</evidence>
<sequence length="59" mass="7100">MNKYTFIFEIASREIGTGRILPREYRKKTGMTINDARTYARRISNMNNIIFCKFFKEML</sequence>